<sequence>MQQRTVGYLSLAVTWLVVVLCVIGFLRARGNPQGTYYWCWVLLCPTGVWLWVVTAWCNYQLFRNAKPRGYKQYSYFTQYHADYVSNL</sequence>
<dbReference type="GeneID" id="34523666"/>
<evidence type="ECO:0000313" key="2">
    <source>
        <dbReference type="EMBL" id="CCK68031.1"/>
    </source>
</evidence>
<dbReference type="Proteomes" id="UP000006310">
    <property type="component" value="Chromosome 1"/>
</dbReference>
<dbReference type="AlphaFoldDB" id="J7S3K8"/>
<dbReference type="KEGG" id="kng:KNAG_0A03480"/>
<keyword evidence="1" id="KW-0812">Transmembrane</keyword>
<dbReference type="EMBL" id="HE978314">
    <property type="protein sequence ID" value="CCK68031.1"/>
    <property type="molecule type" value="Genomic_DNA"/>
</dbReference>
<name>J7S3K8_HUIN7</name>
<reference evidence="3" key="2">
    <citation type="submission" date="2012-08" db="EMBL/GenBank/DDBJ databases">
        <title>Genome sequence of Kazachstania naganishii.</title>
        <authorList>
            <person name="Gordon J.L."/>
            <person name="Armisen D."/>
            <person name="Proux-Wera E."/>
            <person name="OhEigeartaigh S.S."/>
            <person name="Byrne K.P."/>
            <person name="Wolfe K.H."/>
        </authorList>
    </citation>
    <scope>NUCLEOTIDE SEQUENCE [LARGE SCALE GENOMIC DNA]</scope>
    <source>
        <strain evidence="3">ATCC MYA-139 / BCRC 22969 / CBS 8797 / CCRC 22969 / KCTC 17520 / NBRC 10181 / NCYC 3082</strain>
    </source>
</reference>
<dbReference type="OrthoDB" id="4036917at2759"/>
<keyword evidence="1" id="KW-0472">Membrane</keyword>
<organism evidence="2 3">
    <name type="scientific">Huiozyma naganishii (strain ATCC MYA-139 / BCRC 22969 / CBS 8797 / KCTC 17520 / NBRC 10181 / NCYC 3082 / Yp74L-3)</name>
    <name type="common">Yeast</name>
    <name type="synonym">Kazachstania naganishii</name>
    <dbReference type="NCBI Taxonomy" id="1071383"/>
    <lineage>
        <taxon>Eukaryota</taxon>
        <taxon>Fungi</taxon>
        <taxon>Dikarya</taxon>
        <taxon>Ascomycota</taxon>
        <taxon>Saccharomycotina</taxon>
        <taxon>Saccharomycetes</taxon>
        <taxon>Saccharomycetales</taxon>
        <taxon>Saccharomycetaceae</taxon>
        <taxon>Huiozyma</taxon>
    </lineage>
</organism>
<feature type="transmembrane region" description="Helical" evidence="1">
    <location>
        <begin position="35"/>
        <end position="59"/>
    </location>
</feature>
<reference evidence="2 3" key="1">
    <citation type="journal article" date="2011" name="Proc. Natl. Acad. Sci. U.S.A.">
        <title>Evolutionary erosion of yeast sex chromosomes by mating-type switching accidents.</title>
        <authorList>
            <person name="Gordon J.L."/>
            <person name="Armisen D."/>
            <person name="Proux-Wera E."/>
            <person name="Oheigeartaigh S.S."/>
            <person name="Byrne K.P."/>
            <person name="Wolfe K.H."/>
        </authorList>
    </citation>
    <scope>NUCLEOTIDE SEQUENCE [LARGE SCALE GENOMIC DNA]</scope>
    <source>
        <strain evidence="3">ATCC MYA-139 / BCRC 22969 / CBS 8797 / CCRC 22969 / KCTC 17520 / NBRC 10181 / NCYC 3082</strain>
    </source>
</reference>
<proteinExistence type="predicted"/>
<evidence type="ECO:0000256" key="1">
    <source>
        <dbReference type="SAM" id="Phobius"/>
    </source>
</evidence>
<dbReference type="OMA" id="WALIAWC"/>
<evidence type="ECO:0000313" key="3">
    <source>
        <dbReference type="Proteomes" id="UP000006310"/>
    </source>
</evidence>
<dbReference type="STRING" id="1071383.J7S3K8"/>
<dbReference type="eggNOG" id="ENOG502SXJV">
    <property type="taxonomic scope" value="Eukaryota"/>
</dbReference>
<accession>J7S3K8</accession>
<keyword evidence="1" id="KW-1133">Transmembrane helix</keyword>
<gene>
    <name evidence="2" type="primary">KNAG0A03480</name>
    <name evidence="2" type="ordered locus">KNAG_0A03480</name>
</gene>
<keyword evidence="3" id="KW-1185">Reference proteome</keyword>
<dbReference type="HOGENOM" id="CLU_190860_0_0_1"/>
<dbReference type="RefSeq" id="XP_022462277.1">
    <property type="nucleotide sequence ID" value="XM_022607786.1"/>
</dbReference>
<feature type="transmembrane region" description="Helical" evidence="1">
    <location>
        <begin position="7"/>
        <end position="29"/>
    </location>
</feature>
<protein>
    <submittedName>
        <fullName evidence="2">Uncharacterized protein</fullName>
    </submittedName>
</protein>